<reference evidence="14" key="1">
    <citation type="journal article" date="2020" name="Gigascience">
        <title>An improved pig reference genome sequence to enable pig genetics and genomics research.</title>
        <authorList>
            <person name="Warr A."/>
            <person name="Affara N."/>
            <person name="Aken B."/>
            <person name="Beiki H."/>
            <person name="Bickhart D.M."/>
            <person name="Billis K."/>
            <person name="Chow W."/>
            <person name="Eory L."/>
            <person name="Finlayson H.A."/>
            <person name="Flicek P."/>
            <person name="Giron C.G."/>
            <person name="Griffin D.K."/>
            <person name="Hall R."/>
            <person name="Hannum G."/>
            <person name="Hourlier T."/>
            <person name="Howe K."/>
            <person name="Hume D.A."/>
            <person name="Izuogu O."/>
            <person name="Kim K."/>
            <person name="Koren S."/>
            <person name="Liu H."/>
            <person name="Manchanda N."/>
            <person name="Martin F.J."/>
            <person name="Nonneman D.J."/>
            <person name="O'Connor R.E."/>
            <person name="Phillippy A.M."/>
            <person name="Rohrer G.A."/>
            <person name="Rosen B.D."/>
            <person name="Rund L.A."/>
            <person name="Sargent C.A."/>
            <person name="Schook L.B."/>
            <person name="Schroeder S.G."/>
            <person name="Schwartz A.S."/>
            <person name="Skinner B.M."/>
            <person name="Talbot R."/>
            <person name="Tseng E."/>
            <person name="Tuggle C.K."/>
            <person name="Watson M."/>
            <person name="Smith T.P.L."/>
            <person name="Archibald A.L."/>
        </authorList>
    </citation>
    <scope>NUCLEOTIDE SEQUENCE [LARGE SCALE GENOMIC DNA]</scope>
    <source>
        <strain evidence="14">Duroc</strain>
    </source>
</reference>
<organism evidence="14 15">
    <name type="scientific">Sus scrofa</name>
    <name type="common">Pig</name>
    <dbReference type="NCBI Taxonomy" id="9823"/>
    <lineage>
        <taxon>Eukaryota</taxon>
        <taxon>Metazoa</taxon>
        <taxon>Chordata</taxon>
        <taxon>Craniata</taxon>
        <taxon>Vertebrata</taxon>
        <taxon>Euteleostomi</taxon>
        <taxon>Mammalia</taxon>
        <taxon>Eutheria</taxon>
        <taxon>Laurasiatheria</taxon>
        <taxon>Artiodactyla</taxon>
        <taxon>Suina</taxon>
        <taxon>Suidae</taxon>
        <taxon>Sus</taxon>
    </lineage>
</organism>
<dbReference type="Gene3D" id="3.60.10.10">
    <property type="entry name" value="Endonuclease/exonuclease/phosphatase"/>
    <property type="match status" value="1"/>
</dbReference>
<evidence type="ECO:0000256" key="12">
    <source>
        <dbReference type="PIRSR" id="PIRSR604808-3"/>
    </source>
</evidence>
<keyword evidence="5" id="KW-0227">DNA damage</keyword>
<comment type="cofactor">
    <cofactor evidence="11">
        <name>Mg(2+)</name>
        <dbReference type="ChEBI" id="CHEBI:18420"/>
    </cofactor>
    <cofactor evidence="11">
        <name>Mn(2+)</name>
        <dbReference type="ChEBI" id="CHEBI:29035"/>
    </cofactor>
    <text evidence="11">Probably binds two magnesium or manganese ions per subunit.</text>
</comment>
<evidence type="ECO:0000313" key="15">
    <source>
        <dbReference type="Proteomes" id="UP000008227"/>
    </source>
</evidence>
<evidence type="ECO:0000256" key="5">
    <source>
        <dbReference type="ARBA" id="ARBA00022763"/>
    </source>
</evidence>
<feature type="binding site" evidence="11">
    <location>
        <position position="91"/>
    </location>
    <ligand>
        <name>Mg(2+)</name>
        <dbReference type="ChEBI" id="CHEBI:18420"/>
        <label>1</label>
    </ligand>
</feature>
<keyword evidence="6" id="KW-0378">Hydrolase</keyword>
<feature type="binding site" evidence="11">
    <location>
        <position position="89"/>
    </location>
    <ligand>
        <name>Mg(2+)</name>
        <dbReference type="ChEBI" id="CHEBI:18420"/>
        <label>1</label>
    </ligand>
</feature>
<dbReference type="GO" id="GO:0008311">
    <property type="term" value="F:double-stranded DNA 3'-5' DNA exonuclease activity"/>
    <property type="evidence" value="ECO:0007669"/>
    <property type="project" value="UniProtKB-EC"/>
</dbReference>
<dbReference type="SUPFAM" id="SSF56219">
    <property type="entry name" value="DNase I-like"/>
    <property type="match status" value="1"/>
</dbReference>
<dbReference type="GO" id="GO:0006310">
    <property type="term" value="P:DNA recombination"/>
    <property type="evidence" value="ECO:0007669"/>
    <property type="project" value="UniProtKB-KW"/>
</dbReference>
<dbReference type="PANTHER" id="PTHR22748">
    <property type="entry name" value="AP ENDONUCLEASE"/>
    <property type="match status" value="1"/>
</dbReference>
<dbReference type="InterPro" id="IPR036691">
    <property type="entry name" value="Endo/exonu/phosph_ase_sf"/>
</dbReference>
<feature type="domain" description="Endonuclease/exonuclease/phosphatase" evidence="13">
    <location>
        <begin position="44"/>
        <end position="174"/>
    </location>
</feature>
<evidence type="ECO:0000313" key="14">
    <source>
        <dbReference type="Ensembl" id="ENSSSCP00000080733.1"/>
    </source>
</evidence>
<keyword evidence="7 11" id="KW-0460">Magnesium</keyword>
<evidence type="ECO:0000256" key="6">
    <source>
        <dbReference type="ARBA" id="ARBA00022801"/>
    </source>
</evidence>
<keyword evidence="11" id="KW-0464">Manganese</keyword>
<evidence type="ECO:0000256" key="11">
    <source>
        <dbReference type="PIRSR" id="PIRSR604808-2"/>
    </source>
</evidence>
<evidence type="ECO:0000256" key="8">
    <source>
        <dbReference type="ARBA" id="ARBA00023172"/>
    </source>
</evidence>
<dbReference type="Pfam" id="PF03372">
    <property type="entry name" value="Exo_endo_phos"/>
    <property type="match status" value="1"/>
</dbReference>
<dbReference type="GO" id="GO:0006281">
    <property type="term" value="P:DNA repair"/>
    <property type="evidence" value="ECO:0007669"/>
    <property type="project" value="UniProtKB-KW"/>
</dbReference>
<feature type="binding site" evidence="11">
    <location>
        <position position="174"/>
    </location>
    <ligand>
        <name>Mg(2+)</name>
        <dbReference type="ChEBI" id="CHEBI:18420"/>
        <label>1</label>
    </ligand>
</feature>
<dbReference type="Ensembl" id="ENSSSCT00000089078.1">
    <property type="protein sequence ID" value="ENSSSCP00000080733.1"/>
    <property type="gene ID" value="ENSSSCG00000044348.1"/>
</dbReference>
<keyword evidence="4 11" id="KW-0479">Metal-binding</keyword>
<dbReference type="CDD" id="cd09076">
    <property type="entry name" value="L1-EN"/>
    <property type="match status" value="1"/>
</dbReference>
<keyword evidence="15" id="KW-1185">Reference proteome</keyword>
<dbReference type="AlphaFoldDB" id="A0A8W4FP87"/>
<dbReference type="GO" id="GO:0046872">
    <property type="term" value="F:metal ion binding"/>
    <property type="evidence" value="ECO:0007669"/>
    <property type="project" value="UniProtKB-KW"/>
</dbReference>
<dbReference type="InterPro" id="IPR004808">
    <property type="entry name" value="AP_endonuc_1"/>
</dbReference>
<keyword evidence="9" id="KW-0234">DNA repair</keyword>
<reference evidence="14" key="2">
    <citation type="submission" date="2025-08" db="UniProtKB">
        <authorList>
            <consortium name="Ensembl"/>
        </authorList>
    </citation>
    <scope>IDENTIFICATION</scope>
</reference>
<feature type="site" description="Important for catalytic activity" evidence="12">
    <location>
        <position position="149"/>
    </location>
</feature>
<evidence type="ECO:0000256" key="1">
    <source>
        <dbReference type="ARBA" id="ARBA00000493"/>
    </source>
</evidence>
<reference evidence="14" key="3">
    <citation type="submission" date="2025-09" db="UniProtKB">
        <authorList>
            <consortium name="Ensembl"/>
        </authorList>
    </citation>
    <scope>IDENTIFICATION</scope>
</reference>
<evidence type="ECO:0000256" key="4">
    <source>
        <dbReference type="ARBA" id="ARBA00022723"/>
    </source>
</evidence>
<feature type="active site" evidence="10">
    <location>
        <position position="59"/>
    </location>
</feature>
<feature type="active site" description="Proton donor/acceptor" evidence="10">
    <location>
        <position position="89"/>
    </location>
</feature>
<dbReference type="Proteomes" id="UP000008227">
    <property type="component" value="Chromosome 3"/>
</dbReference>
<proteinExistence type="inferred from homology"/>
<feature type="active site" description="Proton acceptor" evidence="10">
    <location>
        <position position="174"/>
    </location>
</feature>
<evidence type="ECO:0000256" key="7">
    <source>
        <dbReference type="ARBA" id="ARBA00022842"/>
    </source>
</evidence>
<keyword evidence="8" id="KW-0233">DNA recombination</keyword>
<evidence type="ECO:0000259" key="13">
    <source>
        <dbReference type="Pfam" id="PF03372"/>
    </source>
</evidence>
<sequence>MGWEKIFHAKGQDRKAGAAILISDKTDFKMKAIKKDNKGHYLIAKESIQEEDITIINIYAPNTGAPRYLQQILTDIKGEIDGNTIIVGDFNTPLTTMDRSSRHKINKATEILKVTIEKLDLIDIFSTLHPKKSEYTFLSSVHGTFSRIDHILGHKANLNKFKNIEIISSNFSDHSGMKLEINQKKR</sequence>
<dbReference type="InterPro" id="IPR005135">
    <property type="entry name" value="Endo/exonuclease/phosphatase"/>
</dbReference>
<evidence type="ECO:0000256" key="3">
    <source>
        <dbReference type="ARBA" id="ARBA00012115"/>
    </source>
</evidence>
<protein>
    <recommendedName>
        <fullName evidence="3">exodeoxyribonuclease III</fullName>
        <ecNumber evidence="3">3.1.11.2</ecNumber>
    </recommendedName>
</protein>
<dbReference type="GeneTree" id="ENSGT00950000183016"/>
<evidence type="ECO:0000256" key="10">
    <source>
        <dbReference type="PIRSR" id="PIRSR604808-1"/>
    </source>
</evidence>
<dbReference type="PANTHER" id="PTHR22748:SF25">
    <property type="entry name" value="ENDONUCLEASE_EXONUCLEASE_PHOSPHATASE DOMAIN-CONTAINING PROTEIN"/>
    <property type="match status" value="1"/>
</dbReference>
<name>A0A8W4FP87_PIG</name>
<evidence type="ECO:0000256" key="2">
    <source>
        <dbReference type="ARBA" id="ARBA00007092"/>
    </source>
</evidence>
<comment type="similarity">
    <text evidence="2">Belongs to the DNA repair enzymes AP/ExoA family.</text>
</comment>
<evidence type="ECO:0000256" key="9">
    <source>
        <dbReference type="ARBA" id="ARBA00023204"/>
    </source>
</evidence>
<feature type="site" description="Transition state stabilizer" evidence="12">
    <location>
        <position position="91"/>
    </location>
</feature>
<feature type="site" description="Interaction with DNA substrate" evidence="12">
    <location>
        <position position="174"/>
    </location>
</feature>
<accession>A0A8W4FP87</accession>
<dbReference type="EC" id="3.1.11.2" evidence="3"/>
<comment type="catalytic activity">
    <reaction evidence="1">
        <text>Exonucleolytic cleavage in the 3'- to 5'-direction to yield nucleoside 5'-phosphates.</text>
        <dbReference type="EC" id="3.1.11.2"/>
    </reaction>
</comment>
<feature type="binding site" evidence="11">
    <location>
        <position position="173"/>
    </location>
    <ligand>
        <name>Mg(2+)</name>
        <dbReference type="ChEBI" id="CHEBI:18420"/>
        <label>1</label>
    </ligand>
</feature>